<reference evidence="2" key="1">
    <citation type="journal article" date="2019" name="Microbiol. Resour. Announc.">
        <title>Complete Genome Sequence of Halomonas olivaria, a Moderately Halophilic Bacterium Isolated from Olive Processing Effluents, Obtained by Nanopore Sequencing.</title>
        <authorList>
            <person name="Nagata S."/>
            <person name="Ii K.M."/>
            <person name="Tsukimi T."/>
            <person name="Miura M.C."/>
            <person name="Galipon J."/>
            <person name="Arakawa K."/>
        </authorList>
    </citation>
    <scope>NUCLEOTIDE SEQUENCE [LARGE SCALE GENOMIC DNA]</scope>
    <source>
        <strain evidence="2">TYRC17</strain>
    </source>
</reference>
<sequence>MFALQLFAGLIVHGILAEVLTRSPSLILTNTNYVKKWCSRWKSYPWCPLAQRFSMPPLAPWC</sequence>
<protein>
    <submittedName>
        <fullName evidence="1">Uncharacterized protein</fullName>
    </submittedName>
</protein>
<gene>
    <name evidence="1" type="ORF">HORIV_20840</name>
</gene>
<proteinExistence type="predicted"/>
<evidence type="ECO:0000313" key="2">
    <source>
        <dbReference type="Proteomes" id="UP000289555"/>
    </source>
</evidence>
<accession>A0ABN5WXN7</accession>
<name>A0ABN5WXN7_9GAMM</name>
<dbReference type="EMBL" id="AP019416">
    <property type="protein sequence ID" value="BBI49663.1"/>
    <property type="molecule type" value="Genomic_DNA"/>
</dbReference>
<evidence type="ECO:0000313" key="1">
    <source>
        <dbReference type="EMBL" id="BBI49663.1"/>
    </source>
</evidence>
<keyword evidence="2" id="KW-1185">Reference proteome</keyword>
<dbReference type="Proteomes" id="UP000289555">
    <property type="component" value="Chromosome"/>
</dbReference>
<organism evidence="1 2">
    <name type="scientific">Vreelandella olivaria</name>
    <dbReference type="NCBI Taxonomy" id="390919"/>
    <lineage>
        <taxon>Bacteria</taxon>
        <taxon>Pseudomonadati</taxon>
        <taxon>Pseudomonadota</taxon>
        <taxon>Gammaproteobacteria</taxon>
        <taxon>Oceanospirillales</taxon>
        <taxon>Halomonadaceae</taxon>
        <taxon>Vreelandella</taxon>
    </lineage>
</organism>